<proteinExistence type="predicted"/>
<dbReference type="InterPro" id="IPR001173">
    <property type="entry name" value="Glyco_trans_2-like"/>
</dbReference>
<gene>
    <name evidence="2" type="ORF">PI95_004495</name>
</gene>
<protein>
    <submittedName>
        <fullName evidence="2">Glycosyltransferase</fullName>
    </submittedName>
</protein>
<evidence type="ECO:0000313" key="2">
    <source>
        <dbReference type="EMBL" id="NEU71852.1"/>
    </source>
</evidence>
<dbReference type="GO" id="GO:0016740">
    <property type="term" value="F:transferase activity"/>
    <property type="evidence" value="ECO:0007669"/>
    <property type="project" value="UniProtKB-KW"/>
</dbReference>
<organism evidence="2 3">
    <name type="scientific">Hassallia byssoidea VB512170</name>
    <dbReference type="NCBI Taxonomy" id="1304833"/>
    <lineage>
        <taxon>Bacteria</taxon>
        <taxon>Bacillati</taxon>
        <taxon>Cyanobacteriota</taxon>
        <taxon>Cyanophyceae</taxon>
        <taxon>Nostocales</taxon>
        <taxon>Tolypothrichaceae</taxon>
        <taxon>Hassallia</taxon>
    </lineage>
</organism>
<accession>A0A846H395</accession>
<sequence>MKISIITATYNRPSQLSAMARSARALAIALPSILNQIDNQFEWIIVNDGGDPETREISAQLQTS</sequence>
<evidence type="ECO:0000259" key="1">
    <source>
        <dbReference type="Pfam" id="PF00535"/>
    </source>
</evidence>
<keyword evidence="3" id="KW-1185">Reference proteome</keyword>
<dbReference type="RefSeq" id="WP_039744477.1">
    <property type="nucleotide sequence ID" value="NZ_JTCM02000005.1"/>
</dbReference>
<dbReference type="SUPFAM" id="SSF53448">
    <property type="entry name" value="Nucleotide-diphospho-sugar transferases"/>
    <property type="match status" value="1"/>
</dbReference>
<comment type="caution">
    <text evidence="2">The sequence shown here is derived from an EMBL/GenBank/DDBJ whole genome shotgun (WGS) entry which is preliminary data.</text>
</comment>
<dbReference type="Pfam" id="PF00535">
    <property type="entry name" value="Glycos_transf_2"/>
    <property type="match status" value="1"/>
</dbReference>
<dbReference type="Gene3D" id="3.90.550.10">
    <property type="entry name" value="Spore Coat Polysaccharide Biosynthesis Protein SpsA, Chain A"/>
    <property type="match status" value="1"/>
</dbReference>
<feature type="domain" description="Glycosyltransferase 2-like" evidence="1">
    <location>
        <begin position="4"/>
        <end position="62"/>
    </location>
</feature>
<dbReference type="InterPro" id="IPR029044">
    <property type="entry name" value="Nucleotide-diphossugar_trans"/>
</dbReference>
<dbReference type="EMBL" id="JTCM02000005">
    <property type="protein sequence ID" value="NEU71852.1"/>
    <property type="molecule type" value="Genomic_DNA"/>
</dbReference>
<keyword evidence="2" id="KW-0808">Transferase</keyword>
<dbReference type="Proteomes" id="UP000031549">
    <property type="component" value="Unassembled WGS sequence"/>
</dbReference>
<dbReference type="AlphaFoldDB" id="A0A846H395"/>
<evidence type="ECO:0000313" key="3">
    <source>
        <dbReference type="Proteomes" id="UP000031549"/>
    </source>
</evidence>
<name>A0A846H395_9CYAN</name>
<reference evidence="2 3" key="1">
    <citation type="journal article" date="2015" name="Genome Announc.">
        <title>Draft Genome Sequence of Cyanobacterium Hassallia byssoidea Strain VB512170, Isolated from Monuments in India.</title>
        <authorList>
            <person name="Singh D."/>
            <person name="Chandrababunaidu M.M."/>
            <person name="Panda A."/>
            <person name="Sen D."/>
            <person name="Bhattacharyya S."/>
            <person name="Adhikary S.P."/>
            <person name="Tripathy S."/>
        </authorList>
    </citation>
    <scope>NUCLEOTIDE SEQUENCE [LARGE SCALE GENOMIC DNA]</scope>
    <source>
        <strain evidence="2 3">VB512170</strain>
    </source>
</reference>